<dbReference type="NCBIfam" id="NF002937">
    <property type="entry name" value="PRK03584.1"/>
    <property type="match status" value="1"/>
</dbReference>
<dbReference type="Gene3D" id="3.40.50.12780">
    <property type="entry name" value="N-terminal domain of ligase-like"/>
    <property type="match status" value="1"/>
</dbReference>
<accession>A0ABT0JZ21</accession>
<dbReference type="Gene3D" id="3.30.300.30">
    <property type="match status" value="1"/>
</dbReference>
<dbReference type="Pfam" id="PF13193">
    <property type="entry name" value="AMP-binding_C"/>
    <property type="match status" value="1"/>
</dbReference>
<dbReference type="PROSITE" id="PS00455">
    <property type="entry name" value="AMP_BINDING"/>
    <property type="match status" value="1"/>
</dbReference>
<dbReference type="EC" id="6.2.1.16" evidence="8"/>
<evidence type="ECO:0000313" key="9">
    <source>
        <dbReference type="Proteomes" id="UP001201873"/>
    </source>
</evidence>
<reference evidence="8 9" key="1">
    <citation type="submission" date="2022-04" db="EMBL/GenBank/DDBJ databases">
        <title>Genome diversity in the genus Frankia.</title>
        <authorList>
            <person name="Carlos-Shanley C."/>
            <person name="Hahn D."/>
        </authorList>
    </citation>
    <scope>NUCLEOTIDE SEQUENCE [LARGE SCALE GENOMIC DNA]</scope>
    <source>
        <strain evidence="8 9">Ag45/Mut15</strain>
    </source>
</reference>
<dbReference type="Proteomes" id="UP001201873">
    <property type="component" value="Unassembled WGS sequence"/>
</dbReference>
<dbReference type="InterPro" id="IPR020845">
    <property type="entry name" value="AMP-binding_CS"/>
</dbReference>
<dbReference type="InterPro" id="IPR032387">
    <property type="entry name" value="ACAS_N"/>
</dbReference>
<sequence>MGAPLWRPSPERARQAVVTHYRDWLAQERGVVLDDDAALWRWSVDELGAFWESIWEFCAAVGDRGPGPALADPAMPGASWFPGARVNYAENALTRRGPAAALIGVREDGATAVVSWDELRRQVARAAAGLRALGVTEGDRVGAVLPNTVYAAVAMLATASIGAVWASCSPELGPTALAARLAQISPTVLVGVDGYSHRGRAYDTVGALAAVAAELPDLAATVIVPYLAPDAYTRAREAGVANLLTWDELLATDPGELTFTRVAFDTPLWILFSSGTTGPPKALVHGHGGILLEHLKVLALHLDVGPDDRYCWFTTTGWMMWNFLISGLLVGATVVLYDGAPGYPTLGTQFGLAEALELTVLGTSAAYLHACRDAGLVPGQNADLSLLRTIGSTGSPLSPSGYAWVYDAVRADVLLSSISGGTDVCTALLAGLPTQPVLAGEISGRALGCAAAAFDAAGTPLVDEVGELVVTAPMPSMPVALWDDPDGDRLRETYYATYPGVWRHGDWVRFTATGGAVIEGRSDATLNRHGIRIGAAELYEVVEALPEVIDSVAVDVSDAADDAGLLLFVVLAEPGLTERTAERIRTALRTELSPRHVPDEIIEIGAVPRTHTAKKLEVPLKRLLTGVPLADVVSLDAVANPQALVAFASAAAARRRGVRPAPPR</sequence>
<dbReference type="PANTHER" id="PTHR42921:SF1">
    <property type="entry name" value="ACETOACETYL-COA SYNTHETASE"/>
    <property type="match status" value="1"/>
</dbReference>
<protein>
    <submittedName>
        <fullName evidence="8">Acetoacetate--CoA ligase</fullName>
        <ecNumber evidence="8">6.2.1.16</ecNumber>
    </submittedName>
</protein>
<dbReference type="RefSeq" id="WP_248824599.1">
    <property type="nucleotide sequence ID" value="NZ_JALKFT010000008.1"/>
</dbReference>
<keyword evidence="4" id="KW-0067">ATP-binding</keyword>
<dbReference type="EMBL" id="JALKFT010000008">
    <property type="protein sequence ID" value="MCK9876258.1"/>
    <property type="molecule type" value="Genomic_DNA"/>
</dbReference>
<evidence type="ECO:0000259" key="5">
    <source>
        <dbReference type="Pfam" id="PF00501"/>
    </source>
</evidence>
<dbReference type="InterPro" id="IPR025110">
    <property type="entry name" value="AMP-bd_C"/>
</dbReference>
<dbReference type="InterPro" id="IPR042099">
    <property type="entry name" value="ANL_N_sf"/>
</dbReference>
<keyword evidence="3" id="KW-0547">Nucleotide-binding</keyword>
<keyword evidence="9" id="KW-1185">Reference proteome</keyword>
<evidence type="ECO:0000256" key="4">
    <source>
        <dbReference type="ARBA" id="ARBA00022840"/>
    </source>
</evidence>
<dbReference type="PANTHER" id="PTHR42921">
    <property type="entry name" value="ACETOACETYL-COA SYNTHETASE"/>
    <property type="match status" value="1"/>
</dbReference>
<feature type="domain" description="AMP-binding enzyme C-terminal" evidence="6">
    <location>
        <begin position="540"/>
        <end position="614"/>
    </location>
</feature>
<feature type="domain" description="AMP-dependent synthetase/ligase" evidence="5">
    <location>
        <begin position="94"/>
        <end position="473"/>
    </location>
</feature>
<dbReference type="InterPro" id="IPR045851">
    <property type="entry name" value="AMP-bd_C_sf"/>
</dbReference>
<name>A0ABT0JZ21_9ACTN</name>
<dbReference type="SUPFAM" id="SSF56801">
    <property type="entry name" value="Acetyl-CoA synthetase-like"/>
    <property type="match status" value="1"/>
</dbReference>
<dbReference type="Pfam" id="PF00501">
    <property type="entry name" value="AMP-binding"/>
    <property type="match status" value="1"/>
</dbReference>
<evidence type="ECO:0000256" key="3">
    <source>
        <dbReference type="ARBA" id="ARBA00022741"/>
    </source>
</evidence>
<evidence type="ECO:0000256" key="1">
    <source>
        <dbReference type="ARBA" id="ARBA00006432"/>
    </source>
</evidence>
<dbReference type="NCBIfam" id="TIGR01217">
    <property type="entry name" value="ac_ac_CoA_syn"/>
    <property type="match status" value="1"/>
</dbReference>
<organism evidence="8 9">
    <name type="scientific">Frankia umida</name>
    <dbReference type="NCBI Taxonomy" id="573489"/>
    <lineage>
        <taxon>Bacteria</taxon>
        <taxon>Bacillati</taxon>
        <taxon>Actinomycetota</taxon>
        <taxon>Actinomycetes</taxon>
        <taxon>Frankiales</taxon>
        <taxon>Frankiaceae</taxon>
        <taxon>Frankia</taxon>
    </lineage>
</organism>
<evidence type="ECO:0000259" key="7">
    <source>
        <dbReference type="Pfam" id="PF16177"/>
    </source>
</evidence>
<dbReference type="Pfam" id="PF16177">
    <property type="entry name" value="ACAS_N"/>
    <property type="match status" value="1"/>
</dbReference>
<proteinExistence type="inferred from homology"/>
<evidence type="ECO:0000256" key="2">
    <source>
        <dbReference type="ARBA" id="ARBA00022598"/>
    </source>
</evidence>
<evidence type="ECO:0000259" key="6">
    <source>
        <dbReference type="Pfam" id="PF13193"/>
    </source>
</evidence>
<evidence type="ECO:0000313" key="8">
    <source>
        <dbReference type="EMBL" id="MCK9876258.1"/>
    </source>
</evidence>
<dbReference type="InterPro" id="IPR005914">
    <property type="entry name" value="Acac_CoA_synth"/>
</dbReference>
<comment type="similarity">
    <text evidence="1">Belongs to the ATP-dependent AMP-binding enzyme family.</text>
</comment>
<comment type="caution">
    <text evidence="8">The sequence shown here is derived from an EMBL/GenBank/DDBJ whole genome shotgun (WGS) entry which is preliminary data.</text>
</comment>
<dbReference type="InterPro" id="IPR000873">
    <property type="entry name" value="AMP-dep_synth/lig_dom"/>
</dbReference>
<gene>
    <name evidence="8" type="ORF">MXD59_10790</name>
</gene>
<feature type="domain" description="Acetyl-coenzyme A synthetase N-terminal" evidence="7">
    <location>
        <begin position="38"/>
        <end position="92"/>
    </location>
</feature>
<keyword evidence="2 8" id="KW-0436">Ligase</keyword>
<dbReference type="GO" id="GO:0030729">
    <property type="term" value="F:acetoacetate-CoA ligase activity"/>
    <property type="evidence" value="ECO:0007669"/>
    <property type="project" value="UniProtKB-EC"/>
</dbReference>